<evidence type="ECO:0000313" key="4">
    <source>
        <dbReference type="EMBL" id="EFQ32201.1"/>
    </source>
</evidence>
<dbReference type="VEuPathDB" id="FungiDB:GLRG_07345"/>
<dbReference type="HOGENOM" id="CLU_063513_0_0_1"/>
<dbReference type="Pfam" id="PF04438">
    <property type="entry name" value="zf-HIT"/>
    <property type="match status" value="1"/>
</dbReference>
<dbReference type="InterPro" id="IPR007529">
    <property type="entry name" value="Znf_HIT"/>
</dbReference>
<feature type="region of interest" description="Disordered" evidence="2">
    <location>
        <begin position="1"/>
        <end position="136"/>
    </location>
</feature>
<sequence>MSIPNDETPAAAFAATSSSPTPRSPKRPPTDPEDLSGPATKRSRAASLSDDEANTRATTAAMANASLAGKEQEETRGTVMDTGAEGNGASTTTAATTVGEESTAAATASQPSRETNHDEAQETTTTTTTTTPKSKMCGVCTEKEGKYKCTRCALPFCSVPCSKIHRENHPPDPEPSAAAKIPSAGDPAHEPLQSDAPKPPRDPRSPFSVLDNSDQLRYLFRRYPGLQARLLDILAATEPPPEMQSTGSSLNDMMKARAMAAANPKKEQWTHDVGIRNGKAALRKARDAAGEDGEGVREYIELINHLMSEANATAEAEEVVRKQAAEKDAELIRRLMAEDRG</sequence>
<keyword evidence="1" id="KW-0863">Zinc-finger</keyword>
<protein>
    <submittedName>
        <fullName evidence="4">HIT zinc finger</fullName>
    </submittedName>
</protein>
<dbReference type="eggNOG" id="ENOG502SF86">
    <property type="taxonomic scope" value="Eukaryota"/>
</dbReference>
<dbReference type="AlphaFoldDB" id="E3QMW3"/>
<dbReference type="InterPro" id="IPR013087">
    <property type="entry name" value="Znf_C2H2_type"/>
</dbReference>
<feature type="compositionally biased region" description="Low complexity" evidence="2">
    <location>
        <begin position="8"/>
        <end position="21"/>
    </location>
</feature>
<feature type="compositionally biased region" description="Low complexity" evidence="2">
    <location>
        <begin position="82"/>
        <end position="109"/>
    </location>
</feature>
<feature type="domain" description="HIT-type" evidence="3">
    <location>
        <begin position="137"/>
        <end position="170"/>
    </location>
</feature>
<dbReference type="SUPFAM" id="SSF144232">
    <property type="entry name" value="HIT/MYND zinc finger-like"/>
    <property type="match status" value="1"/>
</dbReference>
<dbReference type="Proteomes" id="UP000008782">
    <property type="component" value="Unassembled WGS sequence"/>
</dbReference>
<evidence type="ECO:0000259" key="3">
    <source>
        <dbReference type="PROSITE" id="PS51083"/>
    </source>
</evidence>
<gene>
    <name evidence="4" type="ORF">GLRG_07345</name>
</gene>
<dbReference type="PROSITE" id="PS00028">
    <property type="entry name" value="ZINC_FINGER_C2H2_1"/>
    <property type="match status" value="1"/>
</dbReference>
<evidence type="ECO:0000313" key="5">
    <source>
        <dbReference type="Proteomes" id="UP000008782"/>
    </source>
</evidence>
<keyword evidence="1" id="KW-0479">Metal-binding</keyword>
<feature type="region of interest" description="Disordered" evidence="2">
    <location>
        <begin position="168"/>
        <end position="210"/>
    </location>
</feature>
<dbReference type="CDD" id="cd23024">
    <property type="entry name" value="zf-HIT_ZNHIT2-3"/>
    <property type="match status" value="1"/>
</dbReference>
<evidence type="ECO:0000256" key="1">
    <source>
        <dbReference type="PROSITE-ProRule" id="PRU00453"/>
    </source>
</evidence>
<evidence type="ECO:0000256" key="2">
    <source>
        <dbReference type="SAM" id="MobiDB-lite"/>
    </source>
</evidence>
<keyword evidence="5" id="KW-1185">Reference proteome</keyword>
<name>E3QMW3_COLGM</name>
<dbReference type="GeneID" id="24412710"/>
<dbReference type="GO" id="GO:0008270">
    <property type="term" value="F:zinc ion binding"/>
    <property type="evidence" value="ECO:0007669"/>
    <property type="project" value="UniProtKB-UniRule"/>
</dbReference>
<dbReference type="STRING" id="645133.E3QMW3"/>
<reference evidence="5" key="1">
    <citation type="journal article" date="2012" name="Nat. Genet.">
        <title>Lifestyle transitions in plant pathogenic Colletotrichum fungi deciphered by genome and transcriptome analyses.</title>
        <authorList>
            <person name="O'Connell R.J."/>
            <person name="Thon M.R."/>
            <person name="Hacquard S."/>
            <person name="Amyotte S.G."/>
            <person name="Kleemann J."/>
            <person name="Torres M.F."/>
            <person name="Damm U."/>
            <person name="Buiate E.A."/>
            <person name="Epstein L."/>
            <person name="Alkan N."/>
            <person name="Altmueller J."/>
            <person name="Alvarado-Balderrama L."/>
            <person name="Bauser C.A."/>
            <person name="Becker C."/>
            <person name="Birren B.W."/>
            <person name="Chen Z."/>
            <person name="Choi J."/>
            <person name="Crouch J.A."/>
            <person name="Duvick J.P."/>
            <person name="Farman M.A."/>
            <person name="Gan P."/>
            <person name="Heiman D."/>
            <person name="Henrissat B."/>
            <person name="Howard R.J."/>
            <person name="Kabbage M."/>
            <person name="Koch C."/>
            <person name="Kracher B."/>
            <person name="Kubo Y."/>
            <person name="Law A.D."/>
            <person name="Lebrun M.-H."/>
            <person name="Lee Y.-H."/>
            <person name="Miyara I."/>
            <person name="Moore N."/>
            <person name="Neumann U."/>
            <person name="Nordstroem K."/>
            <person name="Panaccione D.G."/>
            <person name="Panstruga R."/>
            <person name="Place M."/>
            <person name="Proctor R.H."/>
            <person name="Prusky D."/>
            <person name="Rech G."/>
            <person name="Reinhardt R."/>
            <person name="Rollins J.A."/>
            <person name="Rounsley S."/>
            <person name="Schardl C.L."/>
            <person name="Schwartz D.C."/>
            <person name="Shenoy N."/>
            <person name="Shirasu K."/>
            <person name="Sikhakolli U.R."/>
            <person name="Stueber K."/>
            <person name="Sukno S.A."/>
            <person name="Sweigard J.A."/>
            <person name="Takano Y."/>
            <person name="Takahara H."/>
            <person name="Trail F."/>
            <person name="van der Does H.C."/>
            <person name="Voll L.M."/>
            <person name="Will I."/>
            <person name="Young S."/>
            <person name="Zeng Q."/>
            <person name="Zhang J."/>
            <person name="Zhou S."/>
            <person name="Dickman M.B."/>
            <person name="Schulze-Lefert P."/>
            <person name="Ver Loren van Themaat E."/>
            <person name="Ma L.-J."/>
            <person name="Vaillancourt L.J."/>
        </authorList>
    </citation>
    <scope>NUCLEOTIDE SEQUENCE [LARGE SCALE GENOMIC DNA]</scope>
    <source>
        <strain evidence="5">M1.001 / M2 / FGSC 10212</strain>
    </source>
</reference>
<dbReference type="Gene3D" id="3.30.60.190">
    <property type="match status" value="1"/>
</dbReference>
<keyword evidence="1" id="KW-0862">Zinc</keyword>
<accession>E3QMW3</accession>
<dbReference type="RefSeq" id="XP_008096221.1">
    <property type="nucleotide sequence ID" value="XM_008098030.1"/>
</dbReference>
<proteinExistence type="predicted"/>
<feature type="compositionally biased region" description="Low complexity" evidence="2">
    <location>
        <begin position="55"/>
        <end position="65"/>
    </location>
</feature>
<dbReference type="OrthoDB" id="18412at2759"/>
<organism evidence="5">
    <name type="scientific">Colletotrichum graminicola (strain M1.001 / M2 / FGSC 10212)</name>
    <name type="common">Maize anthracnose fungus</name>
    <name type="synonym">Glomerella graminicola</name>
    <dbReference type="NCBI Taxonomy" id="645133"/>
    <lineage>
        <taxon>Eukaryota</taxon>
        <taxon>Fungi</taxon>
        <taxon>Dikarya</taxon>
        <taxon>Ascomycota</taxon>
        <taxon>Pezizomycotina</taxon>
        <taxon>Sordariomycetes</taxon>
        <taxon>Hypocreomycetidae</taxon>
        <taxon>Glomerellales</taxon>
        <taxon>Glomerellaceae</taxon>
        <taxon>Colletotrichum</taxon>
        <taxon>Colletotrichum graminicola species complex</taxon>
    </lineage>
</organism>
<dbReference type="EMBL" id="GG697360">
    <property type="protein sequence ID" value="EFQ32201.1"/>
    <property type="molecule type" value="Genomic_DNA"/>
</dbReference>
<dbReference type="PROSITE" id="PS51083">
    <property type="entry name" value="ZF_HIT"/>
    <property type="match status" value="1"/>
</dbReference>